<gene>
    <name evidence="2" type="ORF">SNEC2469_LOCUS817</name>
</gene>
<accession>A0A812IZC3</accession>
<proteinExistence type="predicted"/>
<feature type="region of interest" description="Disordered" evidence="1">
    <location>
        <begin position="81"/>
        <end position="113"/>
    </location>
</feature>
<dbReference type="OrthoDB" id="436935at2759"/>
<organism evidence="2 3">
    <name type="scientific">Symbiodinium necroappetens</name>
    <dbReference type="NCBI Taxonomy" id="1628268"/>
    <lineage>
        <taxon>Eukaryota</taxon>
        <taxon>Sar</taxon>
        <taxon>Alveolata</taxon>
        <taxon>Dinophyceae</taxon>
        <taxon>Suessiales</taxon>
        <taxon>Symbiodiniaceae</taxon>
        <taxon>Symbiodinium</taxon>
    </lineage>
</organism>
<evidence type="ECO:0000256" key="1">
    <source>
        <dbReference type="SAM" id="MobiDB-lite"/>
    </source>
</evidence>
<evidence type="ECO:0000313" key="2">
    <source>
        <dbReference type="EMBL" id="CAE7184088.1"/>
    </source>
</evidence>
<name>A0A812IZC3_9DINO</name>
<feature type="non-terminal residue" evidence="2">
    <location>
        <position position="134"/>
    </location>
</feature>
<dbReference type="AlphaFoldDB" id="A0A812IZC3"/>
<reference evidence="2" key="1">
    <citation type="submission" date="2021-02" db="EMBL/GenBank/DDBJ databases">
        <authorList>
            <person name="Dougan E. K."/>
            <person name="Rhodes N."/>
            <person name="Thang M."/>
            <person name="Chan C."/>
        </authorList>
    </citation>
    <scope>NUCLEOTIDE SEQUENCE</scope>
</reference>
<comment type="caution">
    <text evidence="2">The sequence shown here is derived from an EMBL/GenBank/DDBJ whole genome shotgun (WGS) entry which is preliminary data.</text>
</comment>
<keyword evidence="3" id="KW-1185">Reference proteome</keyword>
<dbReference type="Proteomes" id="UP000601435">
    <property type="component" value="Unassembled WGS sequence"/>
</dbReference>
<protein>
    <submittedName>
        <fullName evidence="2">Uncharacterized protein</fullName>
    </submittedName>
</protein>
<dbReference type="EMBL" id="CAJNJA010005143">
    <property type="protein sequence ID" value="CAE7184088.1"/>
    <property type="molecule type" value="Genomic_DNA"/>
</dbReference>
<sequence length="134" mass="14825">MRLEDLVVKVEDARTPEEVIIKRQTAPLPQPAVARSDHFQKQVVDLMELVSRAPEPSEAHVMALGEASAAKRARQSALLRRQLAESTISSHGGKRHGPLEDSSPFQRLQRRDDVDMALGASMKTLTLPLPSQIE</sequence>
<evidence type="ECO:0000313" key="3">
    <source>
        <dbReference type="Proteomes" id="UP000601435"/>
    </source>
</evidence>